<protein>
    <submittedName>
        <fullName evidence="1">Uncharacterized protein</fullName>
    </submittedName>
</protein>
<sequence length="84" mass="9883">MTGIELNHKLELALQTPLRFEDEPLALIATAETVFFKLRIDITEDDDSIVLLMPTDIQTDLSQRTWTWLLTQCQNYYKERNLLK</sequence>
<dbReference type="EMBL" id="BARU01019496">
    <property type="protein sequence ID" value="GAH53405.1"/>
    <property type="molecule type" value="Genomic_DNA"/>
</dbReference>
<dbReference type="AlphaFoldDB" id="X1H8K3"/>
<comment type="caution">
    <text evidence="1">The sequence shown here is derived from an EMBL/GenBank/DDBJ whole genome shotgun (WGS) entry which is preliminary data.</text>
</comment>
<gene>
    <name evidence="1" type="ORF">S03H2_32103</name>
</gene>
<reference evidence="1" key="1">
    <citation type="journal article" date="2014" name="Front. Microbiol.">
        <title>High frequency of phylogenetically diverse reductive dehalogenase-homologous genes in deep subseafloor sedimentary metagenomes.</title>
        <authorList>
            <person name="Kawai M."/>
            <person name="Futagami T."/>
            <person name="Toyoda A."/>
            <person name="Takaki Y."/>
            <person name="Nishi S."/>
            <person name="Hori S."/>
            <person name="Arai W."/>
            <person name="Tsubouchi T."/>
            <person name="Morono Y."/>
            <person name="Uchiyama I."/>
            <person name="Ito T."/>
            <person name="Fujiyama A."/>
            <person name="Inagaki F."/>
            <person name="Takami H."/>
        </authorList>
    </citation>
    <scope>NUCLEOTIDE SEQUENCE</scope>
    <source>
        <strain evidence="1">Expedition CK06-06</strain>
    </source>
</reference>
<proteinExistence type="predicted"/>
<evidence type="ECO:0000313" key="1">
    <source>
        <dbReference type="EMBL" id="GAH53405.1"/>
    </source>
</evidence>
<name>X1H8K3_9ZZZZ</name>
<organism evidence="1">
    <name type="scientific">marine sediment metagenome</name>
    <dbReference type="NCBI Taxonomy" id="412755"/>
    <lineage>
        <taxon>unclassified sequences</taxon>
        <taxon>metagenomes</taxon>
        <taxon>ecological metagenomes</taxon>
    </lineage>
</organism>
<accession>X1H8K3</accession>